<dbReference type="EMBL" id="BLLF01001870">
    <property type="protein sequence ID" value="GFH21633.1"/>
    <property type="molecule type" value="Genomic_DNA"/>
</dbReference>
<dbReference type="Proteomes" id="UP000485058">
    <property type="component" value="Unassembled WGS sequence"/>
</dbReference>
<comment type="subcellular location">
    <subcellularLocation>
        <location evidence="2">Cytoplasm</location>
    </subcellularLocation>
    <subcellularLocation>
        <location evidence="1">Nucleus</location>
    </subcellularLocation>
</comment>
<feature type="compositionally biased region" description="Basic and acidic residues" evidence="9">
    <location>
        <begin position="254"/>
        <end position="273"/>
    </location>
</feature>
<keyword evidence="7" id="KW-0804">Transcription</keyword>
<comment type="similarity">
    <text evidence="3">Belongs to the CNOT2/3/5 family.</text>
</comment>
<comment type="caution">
    <text evidence="11">The sequence shown here is derived from an EMBL/GenBank/DDBJ whole genome shotgun (WGS) entry which is preliminary data.</text>
</comment>
<keyword evidence="8" id="KW-0539">Nucleus</keyword>
<dbReference type="GO" id="GO:0005737">
    <property type="term" value="C:cytoplasm"/>
    <property type="evidence" value="ECO:0007669"/>
    <property type="project" value="UniProtKB-SubCell"/>
</dbReference>
<keyword evidence="6" id="KW-0805">Transcription regulation</keyword>
<evidence type="ECO:0000256" key="4">
    <source>
        <dbReference type="ARBA" id="ARBA00022490"/>
    </source>
</evidence>
<dbReference type="GO" id="GO:0006355">
    <property type="term" value="P:regulation of DNA-templated transcription"/>
    <property type="evidence" value="ECO:0007669"/>
    <property type="project" value="InterPro"/>
</dbReference>
<gene>
    <name evidence="11" type="ORF">HaLaN_18981</name>
</gene>
<evidence type="ECO:0000256" key="9">
    <source>
        <dbReference type="SAM" id="MobiDB-lite"/>
    </source>
</evidence>
<protein>
    <recommendedName>
        <fullName evidence="10">CCR4-Not complex component Not N-terminal domain-containing protein</fullName>
    </recommendedName>
</protein>
<sequence length="301" mass="34445">MAAERKLKSEIDRTLKKVQEGQEIFEELWDQVHECDNSNQREKLEGELKKEIKKLQRLREQIKAWIAGADIKDKQPLMDARKSIEKDMERFKVCEREMKMAGRAGVPKAADPKEKAKDDARDWINASVESLTGKVEEYEYEMEELQVNVKKKQKPPARLTELEEVVARHKDHVGRLEKVLRCIDNETIAPEELEDLKSDMESYLNGEGEEDGIDFSNVDSMYEDLLDRLEAVEHAAATAVGVAATHSKNTKVLAVKEEVEKERERDKENERQRAAAVAAKAQLIAQGNNNIRLHDEEEPAA</sequence>
<evidence type="ECO:0000313" key="11">
    <source>
        <dbReference type="EMBL" id="GFH21633.1"/>
    </source>
</evidence>
<evidence type="ECO:0000256" key="2">
    <source>
        <dbReference type="ARBA" id="ARBA00004496"/>
    </source>
</evidence>
<feature type="non-terminal residue" evidence="11">
    <location>
        <position position="301"/>
    </location>
</feature>
<keyword evidence="12" id="KW-1185">Reference proteome</keyword>
<evidence type="ECO:0000259" key="10">
    <source>
        <dbReference type="Pfam" id="PF04065"/>
    </source>
</evidence>
<name>A0A699ZGD7_HAELA</name>
<evidence type="ECO:0000256" key="1">
    <source>
        <dbReference type="ARBA" id="ARBA00004123"/>
    </source>
</evidence>
<feature type="domain" description="CCR4-Not complex component Not N-terminal" evidence="10">
    <location>
        <begin position="4"/>
        <end position="225"/>
    </location>
</feature>
<dbReference type="PIRSF" id="PIRSF005290">
    <property type="entry name" value="NOT_su_3_5"/>
    <property type="match status" value="1"/>
</dbReference>
<evidence type="ECO:0000256" key="5">
    <source>
        <dbReference type="ARBA" id="ARBA00022491"/>
    </source>
</evidence>
<dbReference type="Pfam" id="PF04065">
    <property type="entry name" value="Not3"/>
    <property type="match status" value="1"/>
</dbReference>
<reference evidence="11 12" key="1">
    <citation type="submission" date="2020-02" db="EMBL/GenBank/DDBJ databases">
        <title>Draft genome sequence of Haematococcus lacustris strain NIES-144.</title>
        <authorList>
            <person name="Morimoto D."/>
            <person name="Nakagawa S."/>
            <person name="Yoshida T."/>
            <person name="Sawayama S."/>
        </authorList>
    </citation>
    <scope>NUCLEOTIDE SEQUENCE [LARGE SCALE GENOMIC DNA]</scope>
    <source>
        <strain evidence="11 12">NIES-144</strain>
    </source>
</reference>
<dbReference type="InterPro" id="IPR040168">
    <property type="entry name" value="Not2/3/5"/>
</dbReference>
<dbReference type="GO" id="GO:0030015">
    <property type="term" value="C:CCR4-NOT core complex"/>
    <property type="evidence" value="ECO:0007669"/>
    <property type="project" value="InterPro"/>
</dbReference>
<dbReference type="PANTHER" id="PTHR23326">
    <property type="entry name" value="CCR4 NOT-RELATED"/>
    <property type="match status" value="1"/>
</dbReference>
<keyword evidence="4" id="KW-0963">Cytoplasm</keyword>
<evidence type="ECO:0000256" key="7">
    <source>
        <dbReference type="ARBA" id="ARBA00023163"/>
    </source>
</evidence>
<feature type="region of interest" description="Disordered" evidence="9">
    <location>
        <begin position="254"/>
        <end position="278"/>
    </location>
</feature>
<dbReference type="AlphaFoldDB" id="A0A699ZGD7"/>
<evidence type="ECO:0000256" key="8">
    <source>
        <dbReference type="ARBA" id="ARBA00023242"/>
    </source>
</evidence>
<evidence type="ECO:0000256" key="6">
    <source>
        <dbReference type="ARBA" id="ARBA00023015"/>
    </source>
</evidence>
<dbReference type="InterPro" id="IPR012270">
    <property type="entry name" value="CCR4-NOT_su3/5"/>
</dbReference>
<proteinExistence type="inferred from homology"/>
<organism evidence="11 12">
    <name type="scientific">Haematococcus lacustris</name>
    <name type="common">Green alga</name>
    <name type="synonym">Haematococcus pluvialis</name>
    <dbReference type="NCBI Taxonomy" id="44745"/>
    <lineage>
        <taxon>Eukaryota</taxon>
        <taxon>Viridiplantae</taxon>
        <taxon>Chlorophyta</taxon>
        <taxon>core chlorophytes</taxon>
        <taxon>Chlorophyceae</taxon>
        <taxon>CS clade</taxon>
        <taxon>Chlamydomonadales</taxon>
        <taxon>Haematococcaceae</taxon>
        <taxon>Haematococcus</taxon>
    </lineage>
</organism>
<evidence type="ECO:0000313" key="12">
    <source>
        <dbReference type="Proteomes" id="UP000485058"/>
    </source>
</evidence>
<dbReference type="GO" id="GO:0005634">
    <property type="term" value="C:nucleus"/>
    <property type="evidence" value="ECO:0007669"/>
    <property type="project" value="UniProtKB-SubCell"/>
</dbReference>
<dbReference type="InterPro" id="IPR007207">
    <property type="entry name" value="Not_N"/>
</dbReference>
<accession>A0A699ZGD7</accession>
<evidence type="ECO:0000256" key="3">
    <source>
        <dbReference type="ARBA" id="ARBA00007682"/>
    </source>
</evidence>
<keyword evidence="5" id="KW-0678">Repressor</keyword>